<dbReference type="GO" id="GO:0070681">
    <property type="term" value="P:glutaminyl-tRNAGln biosynthesis via transamidation"/>
    <property type="evidence" value="ECO:0007669"/>
    <property type="project" value="TreeGrafter"/>
</dbReference>
<dbReference type="RefSeq" id="WP_069189013.1">
    <property type="nucleotide sequence ID" value="NZ_FLYE01000023.1"/>
</dbReference>
<dbReference type="AlphaFoldDB" id="A0A1C3RIA1"/>
<evidence type="ECO:0000313" key="3">
    <source>
        <dbReference type="Proteomes" id="UP000231658"/>
    </source>
</evidence>
<dbReference type="OrthoDB" id="9794326at2"/>
<dbReference type="PANTHER" id="PTHR15004:SF0">
    <property type="entry name" value="GLUTAMYL-TRNA(GLN) AMIDOTRANSFERASE SUBUNIT C, MITOCHONDRIAL"/>
    <property type="match status" value="1"/>
</dbReference>
<comment type="catalytic activity">
    <reaction evidence="1">
        <text>L-glutamyl-tRNA(Gln) + L-glutamine + ATP + H2O = L-glutaminyl-tRNA(Gln) + L-glutamate + ADP + phosphate + H(+)</text>
        <dbReference type="Rhea" id="RHEA:17521"/>
        <dbReference type="Rhea" id="RHEA-COMP:9681"/>
        <dbReference type="Rhea" id="RHEA-COMP:9684"/>
        <dbReference type="ChEBI" id="CHEBI:15377"/>
        <dbReference type="ChEBI" id="CHEBI:15378"/>
        <dbReference type="ChEBI" id="CHEBI:29985"/>
        <dbReference type="ChEBI" id="CHEBI:30616"/>
        <dbReference type="ChEBI" id="CHEBI:43474"/>
        <dbReference type="ChEBI" id="CHEBI:58359"/>
        <dbReference type="ChEBI" id="CHEBI:78520"/>
        <dbReference type="ChEBI" id="CHEBI:78521"/>
        <dbReference type="ChEBI" id="CHEBI:456216"/>
    </reaction>
</comment>
<dbReference type="GO" id="GO:0006412">
    <property type="term" value="P:translation"/>
    <property type="evidence" value="ECO:0007669"/>
    <property type="project" value="UniProtKB-UniRule"/>
</dbReference>
<dbReference type="InterPro" id="IPR003837">
    <property type="entry name" value="GatC"/>
</dbReference>
<comment type="subunit">
    <text evidence="1">Heterotrimer of A, B and C subunits.</text>
</comment>
<dbReference type="NCBIfam" id="TIGR00135">
    <property type="entry name" value="gatC"/>
    <property type="match status" value="1"/>
</dbReference>
<keyword evidence="1" id="KW-0067">ATP-binding</keyword>
<dbReference type="GO" id="GO:0050567">
    <property type="term" value="F:glutaminyl-tRNA synthase (glutamine-hydrolyzing) activity"/>
    <property type="evidence" value="ECO:0007669"/>
    <property type="project" value="UniProtKB-UniRule"/>
</dbReference>
<dbReference type="HAMAP" id="MF_00122">
    <property type="entry name" value="GatC"/>
    <property type="match status" value="1"/>
</dbReference>
<evidence type="ECO:0000256" key="1">
    <source>
        <dbReference type="HAMAP-Rule" id="MF_00122"/>
    </source>
</evidence>
<dbReference type="Gene3D" id="1.10.20.60">
    <property type="entry name" value="Glu-tRNAGln amidotransferase C subunit, N-terminal domain"/>
    <property type="match status" value="1"/>
</dbReference>
<keyword evidence="2" id="KW-0808">Transferase</keyword>
<dbReference type="EC" id="6.3.5.-" evidence="1"/>
<dbReference type="GO" id="GO:0005524">
    <property type="term" value="F:ATP binding"/>
    <property type="evidence" value="ECO:0007669"/>
    <property type="project" value="UniProtKB-KW"/>
</dbReference>
<proteinExistence type="inferred from homology"/>
<comment type="catalytic activity">
    <reaction evidence="1">
        <text>L-aspartyl-tRNA(Asn) + L-glutamine + ATP + H2O = L-asparaginyl-tRNA(Asn) + L-glutamate + ADP + phosphate + 2 H(+)</text>
        <dbReference type="Rhea" id="RHEA:14513"/>
        <dbReference type="Rhea" id="RHEA-COMP:9674"/>
        <dbReference type="Rhea" id="RHEA-COMP:9677"/>
        <dbReference type="ChEBI" id="CHEBI:15377"/>
        <dbReference type="ChEBI" id="CHEBI:15378"/>
        <dbReference type="ChEBI" id="CHEBI:29985"/>
        <dbReference type="ChEBI" id="CHEBI:30616"/>
        <dbReference type="ChEBI" id="CHEBI:43474"/>
        <dbReference type="ChEBI" id="CHEBI:58359"/>
        <dbReference type="ChEBI" id="CHEBI:78515"/>
        <dbReference type="ChEBI" id="CHEBI:78516"/>
        <dbReference type="ChEBI" id="CHEBI:456216"/>
    </reaction>
</comment>
<sequence>MSSLDKDTVKNIAFLSRLEVADEKLEPIAQDLTKILDWVEQLSEVDTDGVEPMTSVAAQTLHWRKDEVTSGDQPDLVLKNAPDQDDHCYLVPKVVE</sequence>
<organism evidence="2 3">
    <name type="scientific">Candidatus Terasakiella magnetica</name>
    <dbReference type="NCBI Taxonomy" id="1867952"/>
    <lineage>
        <taxon>Bacteria</taxon>
        <taxon>Pseudomonadati</taxon>
        <taxon>Pseudomonadota</taxon>
        <taxon>Alphaproteobacteria</taxon>
        <taxon>Rhodospirillales</taxon>
        <taxon>Terasakiellaceae</taxon>
        <taxon>Terasakiella</taxon>
    </lineage>
</organism>
<gene>
    <name evidence="1 2" type="primary">gatC</name>
    <name evidence="2" type="ORF">MTBPR1_30335</name>
</gene>
<protein>
    <recommendedName>
        <fullName evidence="1">Aspartyl/glutamyl-tRNA(Asn/Gln) amidotransferase subunit C</fullName>
        <shortName evidence="1">Asp/Glu-ADT subunit C</shortName>
        <ecNumber evidence="1">6.3.5.-</ecNumber>
    </recommendedName>
</protein>
<name>A0A1C3RIA1_9PROT</name>
<dbReference type="Proteomes" id="UP000231658">
    <property type="component" value="Unassembled WGS sequence"/>
</dbReference>
<dbReference type="GO" id="GO:0050566">
    <property type="term" value="F:asparaginyl-tRNA synthase (glutamine-hydrolyzing) activity"/>
    <property type="evidence" value="ECO:0007669"/>
    <property type="project" value="RHEA"/>
</dbReference>
<evidence type="ECO:0000313" key="2">
    <source>
        <dbReference type="EMBL" id="SCA56965.1"/>
    </source>
</evidence>
<keyword evidence="1 2" id="KW-0436">Ligase</keyword>
<dbReference type="Pfam" id="PF02686">
    <property type="entry name" value="GatC"/>
    <property type="match status" value="1"/>
</dbReference>
<keyword evidence="1" id="KW-0648">Protein biosynthesis</keyword>
<accession>A0A1C3RIA1</accession>
<reference evidence="2 3" key="1">
    <citation type="submission" date="2016-07" db="EMBL/GenBank/DDBJ databases">
        <authorList>
            <person name="Lefevre C.T."/>
        </authorList>
    </citation>
    <scope>NUCLEOTIDE SEQUENCE [LARGE SCALE GENOMIC DNA]</scope>
    <source>
        <strain evidence="2">PR1</strain>
    </source>
</reference>
<dbReference type="InterPro" id="IPR036113">
    <property type="entry name" value="Asp/Glu-ADT_sf_sub_c"/>
</dbReference>
<dbReference type="GO" id="GO:0006450">
    <property type="term" value="P:regulation of translational fidelity"/>
    <property type="evidence" value="ECO:0007669"/>
    <property type="project" value="InterPro"/>
</dbReference>
<dbReference type="PANTHER" id="PTHR15004">
    <property type="entry name" value="GLUTAMYL-TRNA(GLN) AMIDOTRANSFERASE SUBUNIT C, MITOCHONDRIAL"/>
    <property type="match status" value="1"/>
</dbReference>
<dbReference type="GO" id="GO:0016740">
    <property type="term" value="F:transferase activity"/>
    <property type="evidence" value="ECO:0007669"/>
    <property type="project" value="UniProtKB-KW"/>
</dbReference>
<comment type="similarity">
    <text evidence="1">Belongs to the GatC family.</text>
</comment>
<comment type="function">
    <text evidence="1">Allows the formation of correctly charged Asn-tRNA(Asn) or Gln-tRNA(Gln) through the transamidation of misacylated Asp-tRNA(Asn) or Glu-tRNA(Gln) in organisms which lack either or both of asparaginyl-tRNA or glutaminyl-tRNA synthetases. The reaction takes place in the presence of glutamine and ATP through an activated phospho-Asp-tRNA(Asn) or phospho-Glu-tRNA(Gln).</text>
</comment>
<dbReference type="EMBL" id="FLYE01000023">
    <property type="protein sequence ID" value="SCA56965.1"/>
    <property type="molecule type" value="Genomic_DNA"/>
</dbReference>
<keyword evidence="3" id="KW-1185">Reference proteome</keyword>
<keyword evidence="1" id="KW-0547">Nucleotide-binding</keyword>
<dbReference type="SUPFAM" id="SSF141000">
    <property type="entry name" value="Glu-tRNAGln amidotransferase C subunit"/>
    <property type="match status" value="1"/>
</dbReference>
<dbReference type="STRING" id="1867952.MTBPR1_30335"/>